<gene>
    <name evidence="1" type="ORF">HMPREF9441_02907</name>
</gene>
<keyword evidence="2" id="KW-1185">Reference proteome</keyword>
<evidence type="ECO:0000313" key="1">
    <source>
        <dbReference type="EMBL" id="EHG99295.1"/>
    </source>
</evidence>
<protein>
    <submittedName>
        <fullName evidence="1">Uncharacterized protein</fullName>
    </submittedName>
</protein>
<proteinExistence type="predicted"/>
<dbReference type="AlphaFoldDB" id="G5SU51"/>
<comment type="caution">
    <text evidence="1">The sequence shown here is derived from an EMBL/GenBank/DDBJ whole genome shotgun (WGS) entry which is preliminary data.</text>
</comment>
<dbReference type="EMBL" id="AFFY01000045">
    <property type="protein sequence ID" value="EHG99295.1"/>
    <property type="molecule type" value="Genomic_DNA"/>
</dbReference>
<dbReference type="HOGENOM" id="CLU_3237119_0_0_10"/>
<sequence>MRIRTAILACFISPAGPKTFCCNVGFSDVFCRISVLKISTFVL</sequence>
<accession>G5SU51</accession>
<name>G5SU51_9BACT</name>
<dbReference type="Proteomes" id="UP000003598">
    <property type="component" value="Unassembled WGS sequence"/>
</dbReference>
<reference evidence="1 2" key="1">
    <citation type="submission" date="2011-03" db="EMBL/GenBank/DDBJ databases">
        <authorList>
            <person name="Weinstock G."/>
            <person name="Sodergren E."/>
            <person name="Clifton S."/>
            <person name="Fulton L."/>
            <person name="Fulton B."/>
            <person name="Courtney L."/>
            <person name="Fronick C."/>
            <person name="Harrison M."/>
            <person name="Strong C."/>
            <person name="Farmer C."/>
            <person name="Delahaunty K."/>
            <person name="Markovic C."/>
            <person name="Hall O."/>
            <person name="Minx P."/>
            <person name="Tomlinson C."/>
            <person name="Mitreva M."/>
            <person name="Hou S."/>
            <person name="Chen J."/>
            <person name="Wollam A."/>
            <person name="Pepin K.H."/>
            <person name="Johnson M."/>
            <person name="Bhonagiri V."/>
            <person name="Zhang X."/>
            <person name="Suruliraj S."/>
            <person name="Warren W."/>
            <person name="Chinwalla A."/>
            <person name="Mardis E.R."/>
            <person name="Wilson R.K."/>
        </authorList>
    </citation>
    <scope>NUCLEOTIDE SEQUENCE [LARGE SCALE GENOMIC DNA]</scope>
    <source>
        <strain evidence="1 2">YIT 11840</strain>
    </source>
</reference>
<evidence type="ECO:0000313" key="2">
    <source>
        <dbReference type="Proteomes" id="UP000003598"/>
    </source>
</evidence>
<organism evidence="1 2">
    <name type="scientific">Paraprevotella clara YIT 11840</name>
    <dbReference type="NCBI Taxonomy" id="762968"/>
    <lineage>
        <taxon>Bacteria</taxon>
        <taxon>Pseudomonadati</taxon>
        <taxon>Bacteroidota</taxon>
        <taxon>Bacteroidia</taxon>
        <taxon>Bacteroidales</taxon>
        <taxon>Prevotellaceae</taxon>
        <taxon>Paraprevotella</taxon>
    </lineage>
</organism>
<dbReference type="STRING" id="762968.HMPREF9441_02907"/>